<dbReference type="InterPro" id="IPR040456">
    <property type="entry name" value="RNase_H2_suB"/>
</dbReference>
<dbReference type="InterPro" id="IPR041195">
    <property type="entry name" value="Rnh202_N"/>
</dbReference>
<sequence length="335" mass="36791">MVALRGAGNGSAVKAAPIEKYPQIPVVLPQQCVLDPRNDCSIITLPHPRTFSPTQFMIYDNRLLELTAVSGPNEHLKTTPVPVQASHSARSLLFGGSNQIISDSKILVATPINPLFLILPTLFSNRQKFLAADYLEEFSEVEGCELLSRALFEDRLSLICDVLDDDDGKAYRLSTDKLVLFLNTLTNKIISQGGISSDLYKLCITDPLTGVDINEQDKLPADLVELAKKKLAINMVSTYLTEDVVKLFIETAAYDFSTLDLHIKKLAEERAKATEIQKGLLNASSAPSGKRKRSTSTIGLPERAAKKVTKGVRSLQKADTSKNRSLKDMFARKSA</sequence>
<dbReference type="PANTHER" id="PTHR13383:SF11">
    <property type="entry name" value="RIBONUCLEASE H2 SUBUNIT B"/>
    <property type="match status" value="1"/>
</dbReference>
<evidence type="ECO:0000256" key="2">
    <source>
        <dbReference type="ARBA" id="ARBA00019062"/>
    </source>
</evidence>
<dbReference type="Gene3D" id="1.10.20.120">
    <property type="match status" value="1"/>
</dbReference>
<evidence type="ECO:0000259" key="8">
    <source>
        <dbReference type="Pfam" id="PF17745"/>
    </source>
</evidence>
<dbReference type="RefSeq" id="XP_018735433.1">
    <property type="nucleotide sequence ID" value="XM_018878095.1"/>
</dbReference>
<keyword evidence="10" id="KW-1185">Reference proteome</keyword>
<dbReference type="GO" id="GO:0032299">
    <property type="term" value="C:ribonuclease H2 complex"/>
    <property type="evidence" value="ECO:0007669"/>
    <property type="project" value="InterPro"/>
</dbReference>
<gene>
    <name evidence="9" type="ORF">AWJ20_1234</name>
</gene>
<evidence type="ECO:0000256" key="5">
    <source>
        <dbReference type="ARBA" id="ARBA00033464"/>
    </source>
</evidence>
<protein>
    <recommendedName>
        <fullName evidence="2">Ribonuclease H2 subunit B</fullName>
    </recommendedName>
    <alternativeName>
        <fullName evidence="5">Ribonuclease HI subunit B</fullName>
    </alternativeName>
</protein>
<dbReference type="GO" id="GO:0006401">
    <property type="term" value="P:RNA catabolic process"/>
    <property type="evidence" value="ECO:0007669"/>
    <property type="project" value="TreeGrafter"/>
</dbReference>
<evidence type="ECO:0000313" key="10">
    <source>
        <dbReference type="Proteomes" id="UP000189580"/>
    </source>
</evidence>
<organism evidence="9 10">
    <name type="scientific">Sugiyamaella lignohabitans</name>
    <dbReference type="NCBI Taxonomy" id="796027"/>
    <lineage>
        <taxon>Eukaryota</taxon>
        <taxon>Fungi</taxon>
        <taxon>Dikarya</taxon>
        <taxon>Ascomycota</taxon>
        <taxon>Saccharomycotina</taxon>
        <taxon>Dipodascomycetes</taxon>
        <taxon>Dipodascales</taxon>
        <taxon>Trichomonascaceae</taxon>
        <taxon>Sugiyamaella</taxon>
    </lineage>
</organism>
<evidence type="ECO:0000256" key="6">
    <source>
        <dbReference type="SAM" id="MobiDB-lite"/>
    </source>
</evidence>
<accession>A0A161HV90</accession>
<feature type="domain" description="Ribonuclease H2 subunit B wHTH" evidence="7">
    <location>
        <begin position="116"/>
        <end position="244"/>
    </location>
</feature>
<dbReference type="OrthoDB" id="29098at2759"/>
<evidence type="ECO:0000256" key="3">
    <source>
        <dbReference type="ARBA" id="ARBA00023242"/>
    </source>
</evidence>
<feature type="region of interest" description="Disordered" evidence="6">
    <location>
        <begin position="282"/>
        <end position="335"/>
    </location>
</feature>
<dbReference type="GeneID" id="30033014"/>
<evidence type="ECO:0000256" key="1">
    <source>
        <dbReference type="ARBA" id="ARBA00004123"/>
    </source>
</evidence>
<dbReference type="Pfam" id="PF09468">
    <property type="entry name" value="RNase_H2-Ydr279"/>
    <property type="match status" value="1"/>
</dbReference>
<evidence type="ECO:0000259" key="7">
    <source>
        <dbReference type="Pfam" id="PF09468"/>
    </source>
</evidence>
<proteinExistence type="predicted"/>
<evidence type="ECO:0000256" key="4">
    <source>
        <dbReference type="ARBA" id="ARBA00024778"/>
    </source>
</evidence>
<name>A0A161HV90_9ASCO</name>
<dbReference type="EMBL" id="CP014501">
    <property type="protein sequence ID" value="ANB12956.1"/>
    <property type="molecule type" value="Genomic_DNA"/>
</dbReference>
<dbReference type="CDD" id="cd09270">
    <property type="entry name" value="RNase_H2-B"/>
    <property type="match status" value="1"/>
</dbReference>
<dbReference type="InterPro" id="IPR019024">
    <property type="entry name" value="RNase_H2_suB_wHTH"/>
</dbReference>
<comment type="subcellular location">
    <subcellularLocation>
        <location evidence="1">Nucleus</location>
    </subcellularLocation>
</comment>
<feature type="compositionally biased region" description="Basic and acidic residues" evidence="6">
    <location>
        <begin position="319"/>
        <end position="335"/>
    </location>
</feature>
<keyword evidence="3" id="KW-0539">Nucleus</keyword>
<reference evidence="9 10" key="1">
    <citation type="submission" date="2016-02" db="EMBL/GenBank/DDBJ databases">
        <title>Complete genome sequence and transcriptome regulation of the pentose utilising yeast Sugiyamaella lignohabitans.</title>
        <authorList>
            <person name="Bellasio M."/>
            <person name="Peymann A."/>
            <person name="Valli M."/>
            <person name="Sipitzky M."/>
            <person name="Graf A."/>
            <person name="Sauer M."/>
            <person name="Marx H."/>
            <person name="Mattanovich D."/>
        </authorList>
    </citation>
    <scope>NUCLEOTIDE SEQUENCE [LARGE SCALE GENOMIC DNA]</scope>
    <source>
        <strain evidence="9 10">CBS 10342</strain>
    </source>
</reference>
<dbReference type="PANTHER" id="PTHR13383">
    <property type="entry name" value="RIBONUCLEASE H2 SUBUNIT B"/>
    <property type="match status" value="1"/>
</dbReference>
<evidence type="ECO:0000313" key="9">
    <source>
        <dbReference type="EMBL" id="ANB12956.1"/>
    </source>
</evidence>
<feature type="domain" description="Rnh202 triple barrel" evidence="8">
    <location>
        <begin position="27"/>
        <end position="113"/>
    </location>
</feature>
<dbReference type="Proteomes" id="UP000189580">
    <property type="component" value="Chromosome a"/>
</dbReference>
<dbReference type="Pfam" id="PF17745">
    <property type="entry name" value="Ydr279_N"/>
    <property type="match status" value="1"/>
</dbReference>
<dbReference type="AlphaFoldDB" id="A0A161HV90"/>
<dbReference type="Gene3D" id="2.20.25.530">
    <property type="match status" value="1"/>
</dbReference>
<dbReference type="KEGG" id="slb:AWJ20_1234"/>
<comment type="function">
    <text evidence="4">Non catalytic subunit of RNase H2, an endonuclease that specifically degrades the RNA of RNA:DNA hybrids. Participates in DNA replication, possibly by mediating the removal of lagging-strand Okazaki fragment RNA primers during DNA replication. Mediates the excision of single ribonucleotides from DNA:RNA duplexes.</text>
</comment>
<dbReference type="GO" id="GO:0005654">
    <property type="term" value="C:nucleoplasm"/>
    <property type="evidence" value="ECO:0007669"/>
    <property type="project" value="TreeGrafter"/>
</dbReference>